<dbReference type="Proteomes" id="UP000002630">
    <property type="component" value="Linkage Group LG04"/>
</dbReference>
<dbReference type="OMA" id="TMRQPGL"/>
<dbReference type="PANTHER" id="PTHR12709:SF4">
    <property type="entry name" value="DNA-DIRECTED RNA POLYMERASE II SUBUNIT RPB7"/>
    <property type="match status" value="1"/>
</dbReference>
<dbReference type="InterPro" id="IPR003029">
    <property type="entry name" value="S1_domain"/>
</dbReference>
<dbReference type="InterPro" id="IPR045113">
    <property type="entry name" value="Rpb7-like"/>
</dbReference>
<protein>
    <submittedName>
        <fullName evidence="7">Uncharacterized protein</fullName>
    </submittedName>
</protein>
<dbReference type="OrthoDB" id="1162399at2759"/>
<evidence type="ECO:0000256" key="2">
    <source>
        <dbReference type="ARBA" id="ARBA00009307"/>
    </source>
</evidence>
<proteinExistence type="inferred from homology"/>
<evidence type="ECO:0000313" key="7">
    <source>
        <dbReference type="EMBL" id="CBJ26391.1"/>
    </source>
</evidence>
<comment type="similarity">
    <text evidence="2">Belongs to the eukaryotic RPB7/RPC8 RNA polymerase subunit family.</text>
</comment>
<dbReference type="eggNOG" id="KOG3298">
    <property type="taxonomic scope" value="Eukaryota"/>
</dbReference>
<dbReference type="GO" id="GO:0031369">
    <property type="term" value="F:translation initiation factor binding"/>
    <property type="evidence" value="ECO:0007669"/>
    <property type="project" value="TreeGrafter"/>
</dbReference>
<dbReference type="Pfam" id="PF00575">
    <property type="entry name" value="S1"/>
    <property type="match status" value="1"/>
</dbReference>
<dbReference type="GO" id="GO:0003697">
    <property type="term" value="F:single-stranded DNA binding"/>
    <property type="evidence" value="ECO:0007669"/>
    <property type="project" value="TreeGrafter"/>
</dbReference>
<keyword evidence="3" id="KW-0240">DNA-directed RNA polymerase</keyword>
<feature type="domain" description="S1 motif" evidence="5">
    <location>
        <begin position="81"/>
        <end position="155"/>
    </location>
</feature>
<comment type="subcellular location">
    <subcellularLocation>
        <location evidence="1">Nucleus</location>
    </subcellularLocation>
</comment>
<dbReference type="SUPFAM" id="SSF88798">
    <property type="entry name" value="N-terminal, heterodimerisation domain of RBP7 (RpoE)"/>
    <property type="match status" value="1"/>
</dbReference>
<evidence type="ECO:0000313" key="8">
    <source>
        <dbReference type="Proteomes" id="UP000002630"/>
    </source>
</evidence>
<dbReference type="InParanoid" id="D7FX58"/>
<dbReference type="SUPFAM" id="SSF50249">
    <property type="entry name" value="Nucleic acid-binding proteins"/>
    <property type="match status" value="1"/>
</dbReference>
<gene>
    <name evidence="7" type="ORF">Esi_0032_0117</name>
</gene>
<dbReference type="EMBL" id="FN649729">
    <property type="protein sequence ID" value="CBJ26391.1"/>
    <property type="molecule type" value="Genomic_DNA"/>
</dbReference>
<dbReference type="AlphaFoldDB" id="D7FX58"/>
<dbReference type="STRING" id="2880.D7FX58"/>
<dbReference type="EMBL" id="FN648509">
    <property type="protein sequence ID" value="CBJ26391.1"/>
    <property type="molecule type" value="Genomic_DNA"/>
</dbReference>
<dbReference type="InterPro" id="IPR036898">
    <property type="entry name" value="RNA_pol_Rpb7-like_N_sf"/>
</dbReference>
<dbReference type="CDD" id="cd04329">
    <property type="entry name" value="RNAP_II_Rpb7_N"/>
    <property type="match status" value="1"/>
</dbReference>
<keyword evidence="4" id="KW-0804">Transcription</keyword>
<dbReference type="GO" id="GO:0003727">
    <property type="term" value="F:single-stranded RNA binding"/>
    <property type="evidence" value="ECO:0007669"/>
    <property type="project" value="TreeGrafter"/>
</dbReference>
<organism evidence="7 8">
    <name type="scientific">Ectocarpus siliculosus</name>
    <name type="common">Brown alga</name>
    <name type="synonym">Conferva siliculosa</name>
    <dbReference type="NCBI Taxonomy" id="2880"/>
    <lineage>
        <taxon>Eukaryota</taxon>
        <taxon>Sar</taxon>
        <taxon>Stramenopiles</taxon>
        <taxon>Ochrophyta</taxon>
        <taxon>PX clade</taxon>
        <taxon>Phaeophyceae</taxon>
        <taxon>Ectocarpales</taxon>
        <taxon>Ectocarpaceae</taxon>
        <taxon>Ectocarpus</taxon>
    </lineage>
</organism>
<dbReference type="Gene3D" id="3.30.1490.120">
    <property type="entry name" value="RNA polymerase Rpb7-like, N-terminal domain"/>
    <property type="match status" value="1"/>
</dbReference>
<evidence type="ECO:0000259" key="6">
    <source>
        <dbReference type="Pfam" id="PF03876"/>
    </source>
</evidence>
<feature type="domain" description="RNA polymerase Rpb7-like N-terminal" evidence="6">
    <location>
        <begin position="13"/>
        <end position="66"/>
    </location>
</feature>
<dbReference type="GO" id="GO:0060213">
    <property type="term" value="P:positive regulation of nuclear-transcribed mRNA poly(A) tail shortening"/>
    <property type="evidence" value="ECO:0007669"/>
    <property type="project" value="TreeGrafter"/>
</dbReference>
<dbReference type="GO" id="GO:0000932">
    <property type="term" value="C:P-body"/>
    <property type="evidence" value="ECO:0007669"/>
    <property type="project" value="TreeGrafter"/>
</dbReference>
<evidence type="ECO:0000259" key="5">
    <source>
        <dbReference type="Pfam" id="PF00575"/>
    </source>
</evidence>
<dbReference type="PANTHER" id="PTHR12709">
    <property type="entry name" value="DNA-DIRECTED RNA POLYMERASE II, III"/>
    <property type="match status" value="1"/>
</dbReference>
<sequence>MFYLKELRRPMLVPPSDFGPKLKDTIRRKLIEEVEGTSVGSLGFVITVTNVSDDQIQMGTIEFDTGFANVLVVYRAICFRPFVNEVLDAAVSHVTELGFFAEVGPLEVFVSRLGMPDDIAGGYDPVGDMWVSSEDSDTEIKSGCGVRLRIIGVTVGAELKAVGSIKDDFLGLVSGPV</sequence>
<dbReference type="GO" id="GO:0045948">
    <property type="term" value="P:positive regulation of translational initiation"/>
    <property type="evidence" value="ECO:0007669"/>
    <property type="project" value="TreeGrafter"/>
</dbReference>
<accession>D7FX58</accession>
<evidence type="ECO:0000256" key="4">
    <source>
        <dbReference type="ARBA" id="ARBA00023163"/>
    </source>
</evidence>
<dbReference type="Pfam" id="PF03876">
    <property type="entry name" value="SHS2_Rpb7-N"/>
    <property type="match status" value="1"/>
</dbReference>
<dbReference type="FunCoup" id="D7FX58">
    <property type="interactions" value="499"/>
</dbReference>
<evidence type="ECO:0000256" key="1">
    <source>
        <dbReference type="ARBA" id="ARBA00004123"/>
    </source>
</evidence>
<reference evidence="7 8" key="1">
    <citation type="journal article" date="2010" name="Nature">
        <title>The Ectocarpus genome and the independent evolution of multicellularity in brown algae.</title>
        <authorList>
            <person name="Cock J.M."/>
            <person name="Sterck L."/>
            <person name="Rouze P."/>
            <person name="Scornet D."/>
            <person name="Allen A.E."/>
            <person name="Amoutzias G."/>
            <person name="Anthouard V."/>
            <person name="Artiguenave F."/>
            <person name="Aury J.M."/>
            <person name="Badger J.H."/>
            <person name="Beszteri B."/>
            <person name="Billiau K."/>
            <person name="Bonnet E."/>
            <person name="Bothwell J.H."/>
            <person name="Bowler C."/>
            <person name="Boyen C."/>
            <person name="Brownlee C."/>
            <person name="Carrano C.J."/>
            <person name="Charrier B."/>
            <person name="Cho G.Y."/>
            <person name="Coelho S.M."/>
            <person name="Collen J."/>
            <person name="Corre E."/>
            <person name="Da Silva C."/>
            <person name="Delage L."/>
            <person name="Delaroque N."/>
            <person name="Dittami S.M."/>
            <person name="Doulbeau S."/>
            <person name="Elias M."/>
            <person name="Farnham G."/>
            <person name="Gachon C.M."/>
            <person name="Gschloessl B."/>
            <person name="Heesch S."/>
            <person name="Jabbari K."/>
            <person name="Jubin C."/>
            <person name="Kawai H."/>
            <person name="Kimura K."/>
            <person name="Kloareg B."/>
            <person name="Kupper F.C."/>
            <person name="Lang D."/>
            <person name="Le Bail A."/>
            <person name="Leblanc C."/>
            <person name="Lerouge P."/>
            <person name="Lohr M."/>
            <person name="Lopez P.J."/>
            <person name="Martens C."/>
            <person name="Maumus F."/>
            <person name="Michel G."/>
            <person name="Miranda-Saavedra D."/>
            <person name="Morales J."/>
            <person name="Moreau H."/>
            <person name="Motomura T."/>
            <person name="Nagasato C."/>
            <person name="Napoli C.A."/>
            <person name="Nelson D.R."/>
            <person name="Nyvall-Collen P."/>
            <person name="Peters A.F."/>
            <person name="Pommier C."/>
            <person name="Potin P."/>
            <person name="Poulain J."/>
            <person name="Quesneville H."/>
            <person name="Read B."/>
            <person name="Rensing S.A."/>
            <person name="Ritter A."/>
            <person name="Rousvoal S."/>
            <person name="Samanta M."/>
            <person name="Samson G."/>
            <person name="Schroeder D.C."/>
            <person name="Segurens B."/>
            <person name="Strittmatter M."/>
            <person name="Tonon T."/>
            <person name="Tregear J.W."/>
            <person name="Valentin K."/>
            <person name="von Dassow P."/>
            <person name="Yamagishi T."/>
            <person name="Van de Peer Y."/>
            <person name="Wincker P."/>
        </authorList>
    </citation>
    <scope>NUCLEOTIDE SEQUENCE [LARGE SCALE GENOMIC DNA]</scope>
    <source>
        <strain evidence="8">Ec32 / CCAP1310/4</strain>
    </source>
</reference>
<dbReference type="InterPro" id="IPR012340">
    <property type="entry name" value="NA-bd_OB-fold"/>
</dbReference>
<name>D7FX58_ECTSI</name>
<dbReference type="InterPro" id="IPR005576">
    <property type="entry name" value="Rpb7-like_N"/>
</dbReference>
<dbReference type="GO" id="GO:0006367">
    <property type="term" value="P:transcription initiation at RNA polymerase II promoter"/>
    <property type="evidence" value="ECO:0007669"/>
    <property type="project" value="TreeGrafter"/>
</dbReference>
<dbReference type="Gene3D" id="2.40.50.140">
    <property type="entry name" value="Nucleic acid-binding proteins"/>
    <property type="match status" value="1"/>
</dbReference>
<dbReference type="FunFam" id="3.30.1490.120:FF:000001">
    <property type="entry name" value="DNA-directed RNA polymerase II subunit RPB7"/>
    <property type="match status" value="1"/>
</dbReference>
<dbReference type="GO" id="GO:0005665">
    <property type="term" value="C:RNA polymerase II, core complex"/>
    <property type="evidence" value="ECO:0007669"/>
    <property type="project" value="TreeGrafter"/>
</dbReference>
<evidence type="ECO:0000256" key="3">
    <source>
        <dbReference type="ARBA" id="ARBA00022478"/>
    </source>
</evidence>
<keyword evidence="8" id="KW-1185">Reference proteome</keyword>